<name>A0A848ITS6_9BACT</name>
<dbReference type="AlphaFoldDB" id="A0A848ITS6"/>
<comment type="caution">
    <text evidence="1">The sequence shown here is derived from an EMBL/GenBank/DDBJ whole genome shotgun (WGS) entry which is preliminary data.</text>
</comment>
<sequence length="250" mass="28625">MKIINSSFFTLLIFTLLFVSKVKSQSGIQKVQFGSIYTDNNTYYLYGDKPLNKKVYLVSLDNGSFISTKTTKRKIINDEVFETINVTCLDLPENTDISLYDLAVFSDNEDFSFKLLPINIIENKEIEAEVRNQIKNQNFNYLMRYYKVSNSHEFDSLKLEQLTINGAPTVIATQYKDQYNFGPRYLYSGDQLTVLNNQCASSNLTAFIINGNTLLRSINYCCQCGEIIELIHKIEGNNISIEYIDGSQSM</sequence>
<accession>A0A848ITS6</accession>
<dbReference type="Proteomes" id="UP000559010">
    <property type="component" value="Unassembled WGS sequence"/>
</dbReference>
<evidence type="ECO:0000313" key="2">
    <source>
        <dbReference type="Proteomes" id="UP000559010"/>
    </source>
</evidence>
<dbReference type="RefSeq" id="WP_169678870.1">
    <property type="nucleotide sequence ID" value="NZ_JABBNU010000003.1"/>
</dbReference>
<reference evidence="1 2" key="1">
    <citation type="submission" date="2020-04" db="EMBL/GenBank/DDBJ databases">
        <title>Flammeovirgaceae bacterium KN852 isolated from deep sea.</title>
        <authorList>
            <person name="Zhang D.-C."/>
        </authorList>
    </citation>
    <scope>NUCLEOTIDE SEQUENCE [LARGE SCALE GENOMIC DNA]</scope>
    <source>
        <strain evidence="1 2">KN852</strain>
    </source>
</reference>
<dbReference type="EMBL" id="JABBNU010000003">
    <property type="protein sequence ID" value="NMM47893.1"/>
    <property type="molecule type" value="Genomic_DNA"/>
</dbReference>
<organism evidence="1 2">
    <name type="scientific">Marinigracilibium pacificum</name>
    <dbReference type="NCBI Taxonomy" id="2729599"/>
    <lineage>
        <taxon>Bacteria</taxon>
        <taxon>Pseudomonadati</taxon>
        <taxon>Bacteroidota</taxon>
        <taxon>Cytophagia</taxon>
        <taxon>Cytophagales</taxon>
        <taxon>Flammeovirgaceae</taxon>
        <taxon>Marinigracilibium</taxon>
    </lineage>
</organism>
<protein>
    <submittedName>
        <fullName evidence="1">Uncharacterized protein</fullName>
    </submittedName>
</protein>
<proteinExistence type="predicted"/>
<keyword evidence="2" id="KW-1185">Reference proteome</keyword>
<gene>
    <name evidence="1" type="ORF">HH304_05735</name>
</gene>
<evidence type="ECO:0000313" key="1">
    <source>
        <dbReference type="EMBL" id="NMM47893.1"/>
    </source>
</evidence>